<name>A0ABS1V1E5_9PROT</name>
<dbReference type="Gene3D" id="3.20.180.10">
    <property type="entry name" value="PNP-oxidase-like"/>
    <property type="match status" value="1"/>
</dbReference>
<evidence type="ECO:0000313" key="3">
    <source>
        <dbReference type="EMBL" id="MBL6455522.1"/>
    </source>
</evidence>
<feature type="domain" description="CREG-like beta-barrel" evidence="2">
    <location>
        <begin position="10"/>
        <end position="143"/>
    </location>
</feature>
<reference evidence="3 4" key="1">
    <citation type="submission" date="2021-01" db="EMBL/GenBank/DDBJ databases">
        <title>Belnapia mucosa sp. nov. and Belnapia arida sp. nov., isolated from the Tabernas Desert (Almeria, Spain).</title>
        <authorList>
            <person name="Molina-Menor E."/>
            <person name="Vidal-Verdu A."/>
            <person name="Calonge A."/>
            <person name="Satari L."/>
            <person name="Pereto Magraner J."/>
            <person name="Porcar Miralles M."/>
        </authorList>
    </citation>
    <scope>NUCLEOTIDE SEQUENCE [LARGE SCALE GENOMIC DNA]</scope>
    <source>
        <strain evidence="3 4">T6</strain>
    </source>
</reference>
<evidence type="ECO:0000259" key="2">
    <source>
        <dbReference type="Pfam" id="PF13883"/>
    </source>
</evidence>
<dbReference type="Proteomes" id="UP000606490">
    <property type="component" value="Unassembled WGS sequence"/>
</dbReference>
<dbReference type="SUPFAM" id="SSF50475">
    <property type="entry name" value="FMN-binding split barrel"/>
    <property type="match status" value="1"/>
</dbReference>
<proteinExistence type="predicted"/>
<evidence type="ECO:0000259" key="1">
    <source>
        <dbReference type="Pfam" id="PF10615"/>
    </source>
</evidence>
<keyword evidence="4" id="KW-1185">Reference proteome</keyword>
<evidence type="ECO:0000313" key="4">
    <source>
        <dbReference type="Proteomes" id="UP000606490"/>
    </source>
</evidence>
<feature type="domain" description="DUF2470" evidence="1">
    <location>
        <begin position="164"/>
        <end position="230"/>
    </location>
</feature>
<protein>
    <submittedName>
        <fullName evidence="3">Pyridoxamine 5'-phosphate oxidase family protein</fullName>
    </submittedName>
</protein>
<dbReference type="PANTHER" id="PTHR13343">
    <property type="entry name" value="CREG1 PROTEIN"/>
    <property type="match status" value="1"/>
</dbReference>
<dbReference type="InterPro" id="IPR037119">
    <property type="entry name" value="Haem_oxidase_HugZ-like_sf"/>
</dbReference>
<dbReference type="PANTHER" id="PTHR13343:SF17">
    <property type="entry name" value="CELLULAR REPRESSOR OF E1A-STIMULATED GENES, ISOFORM A"/>
    <property type="match status" value="1"/>
</dbReference>
<dbReference type="RefSeq" id="WP_202825256.1">
    <property type="nucleotide sequence ID" value="NZ_JAEUXJ010000003.1"/>
</dbReference>
<dbReference type="Pfam" id="PF10615">
    <property type="entry name" value="DUF2470"/>
    <property type="match status" value="1"/>
</dbReference>
<dbReference type="InterPro" id="IPR055343">
    <property type="entry name" value="CREG_beta-barrel"/>
</dbReference>
<dbReference type="EMBL" id="JAEUXJ010000003">
    <property type="protein sequence ID" value="MBL6455522.1"/>
    <property type="molecule type" value="Genomic_DNA"/>
</dbReference>
<gene>
    <name evidence="3" type="ORF">JMJ55_09325</name>
</gene>
<comment type="caution">
    <text evidence="3">The sequence shown here is derived from an EMBL/GenBank/DDBJ whole genome shotgun (WGS) entry which is preliminary data.</text>
</comment>
<sequence length="241" mass="25013">MATDSLGFEARRLLRAATAATLATQAEGQPFASLVTPATAPDGAPLLLLSSLSEHTRQLRAEPRCALLVTGTPEEANPQTAPRVTLTGLAEPVPEEEAPALKARWLARHPYAAFYADFGDFALWRIRPGGALLVAGFARAHRIRLGDLLPAPEAVAAIAATAGDIIGHVNADHADALAAIATGLLGGPAGDWRMVSVDVDGTDLAMGDTVRRLAFSGPVADPGGVRAELVRAAREGRARLG</sequence>
<dbReference type="Gene3D" id="2.30.110.10">
    <property type="entry name" value="Electron Transport, Fmn-binding Protein, Chain A"/>
    <property type="match status" value="1"/>
</dbReference>
<accession>A0ABS1V1E5</accession>
<dbReference type="InterPro" id="IPR012349">
    <property type="entry name" value="Split_barrel_FMN-bd"/>
</dbReference>
<dbReference type="InterPro" id="IPR019595">
    <property type="entry name" value="DUF2470"/>
</dbReference>
<dbReference type="Pfam" id="PF13883">
    <property type="entry name" value="CREG_beta-barrel"/>
    <property type="match status" value="1"/>
</dbReference>
<organism evidence="3 4">
    <name type="scientific">Belnapia mucosa</name>
    <dbReference type="NCBI Taxonomy" id="2804532"/>
    <lineage>
        <taxon>Bacteria</taxon>
        <taxon>Pseudomonadati</taxon>
        <taxon>Pseudomonadota</taxon>
        <taxon>Alphaproteobacteria</taxon>
        <taxon>Acetobacterales</taxon>
        <taxon>Roseomonadaceae</taxon>
        <taxon>Belnapia</taxon>
    </lineage>
</organism>